<reference evidence="1" key="1">
    <citation type="submission" date="2018-04" db="EMBL/GenBank/DDBJ databases">
        <title>Transcriptome of Schizaphis graminum biotype I.</title>
        <authorList>
            <person name="Scully E.D."/>
            <person name="Geib S.M."/>
            <person name="Palmer N.A."/>
            <person name="Koch K."/>
            <person name="Bradshaw J."/>
            <person name="Heng-Moss T."/>
            <person name="Sarath G."/>
        </authorList>
    </citation>
    <scope>NUCLEOTIDE SEQUENCE</scope>
</reference>
<proteinExistence type="predicted"/>
<protein>
    <submittedName>
        <fullName evidence="1">Uncharacterized protein</fullName>
    </submittedName>
</protein>
<dbReference type="AlphaFoldDB" id="A0A2S2PHU0"/>
<name>A0A2S2PHU0_SCHGA</name>
<gene>
    <name evidence="1" type="ORF">g.147093</name>
</gene>
<sequence>MLDAHCEESSTDDIDNVNSDNYVIFVGDNIIIGRSNLRKENASTPRKDLHIKFSDILETTHEYPSEASMLIEEETIKNDDSTTMSPKSKFGNYIPSKLGTNEEAFLGEYGVSRSNMKPVKRVVDKNEEDMSVMDTYVPWSEETTPDLLF</sequence>
<evidence type="ECO:0000313" key="1">
    <source>
        <dbReference type="EMBL" id="MBY28985.1"/>
    </source>
</evidence>
<organism evidence="1">
    <name type="scientific">Schizaphis graminum</name>
    <name type="common">Green bug aphid</name>
    <dbReference type="NCBI Taxonomy" id="13262"/>
    <lineage>
        <taxon>Eukaryota</taxon>
        <taxon>Metazoa</taxon>
        <taxon>Ecdysozoa</taxon>
        <taxon>Arthropoda</taxon>
        <taxon>Hexapoda</taxon>
        <taxon>Insecta</taxon>
        <taxon>Pterygota</taxon>
        <taxon>Neoptera</taxon>
        <taxon>Paraneoptera</taxon>
        <taxon>Hemiptera</taxon>
        <taxon>Sternorrhyncha</taxon>
        <taxon>Aphidomorpha</taxon>
        <taxon>Aphidoidea</taxon>
        <taxon>Aphididae</taxon>
        <taxon>Aphidini</taxon>
        <taxon>Schizaphis</taxon>
    </lineage>
</organism>
<dbReference type="EMBL" id="GGMR01016366">
    <property type="protein sequence ID" value="MBY28985.1"/>
    <property type="molecule type" value="Transcribed_RNA"/>
</dbReference>
<accession>A0A2S2PHU0</accession>